<keyword evidence="3" id="KW-1185">Reference proteome</keyword>
<gene>
    <name evidence="2" type="ORF">IEQ31_03120</name>
</gene>
<proteinExistence type="predicted"/>
<dbReference type="InterPro" id="IPR036390">
    <property type="entry name" value="WH_DNA-bd_sf"/>
</dbReference>
<accession>A0ABR8L131</accession>
<name>A0ABR8L131_9ACTN</name>
<sequence length="105" mass="11563">MSPPIRMTSTTRAVLEVLLAAARQDVATYGLEVCKATGLGSGTVYPILTRLERIGWVRARWEESDAELRGPRRRLYELTGEGRAQAALAERPALSSRLGWSGHAR</sequence>
<dbReference type="InterPro" id="IPR005149">
    <property type="entry name" value="Tscrpt_reg_PadR_N"/>
</dbReference>
<dbReference type="InterPro" id="IPR036388">
    <property type="entry name" value="WH-like_DNA-bd_sf"/>
</dbReference>
<protein>
    <submittedName>
        <fullName evidence="2">Helix-turn-helix transcriptional regulator</fullName>
    </submittedName>
</protein>
<dbReference type="Pfam" id="PF03551">
    <property type="entry name" value="PadR"/>
    <property type="match status" value="1"/>
</dbReference>
<comment type="caution">
    <text evidence="2">The sequence shown here is derived from an EMBL/GenBank/DDBJ whole genome shotgun (WGS) entry which is preliminary data.</text>
</comment>
<dbReference type="EMBL" id="JACXRZ010000003">
    <property type="protein sequence ID" value="MBD3142179.1"/>
    <property type="molecule type" value="Genomic_DNA"/>
</dbReference>
<dbReference type="RefSeq" id="WP_191050022.1">
    <property type="nucleotide sequence ID" value="NZ_JACXRZ010000003.1"/>
</dbReference>
<evidence type="ECO:0000313" key="2">
    <source>
        <dbReference type="EMBL" id="MBD3142179.1"/>
    </source>
</evidence>
<evidence type="ECO:0000259" key="1">
    <source>
        <dbReference type="Pfam" id="PF03551"/>
    </source>
</evidence>
<feature type="domain" description="Transcription regulator PadR N-terminal" evidence="1">
    <location>
        <begin position="39"/>
        <end position="86"/>
    </location>
</feature>
<dbReference type="Gene3D" id="1.10.10.10">
    <property type="entry name" value="Winged helix-like DNA-binding domain superfamily/Winged helix DNA-binding domain"/>
    <property type="match status" value="1"/>
</dbReference>
<evidence type="ECO:0000313" key="3">
    <source>
        <dbReference type="Proteomes" id="UP000653231"/>
    </source>
</evidence>
<organism evidence="2 3">
    <name type="scientific">Microbispora bryophytorum subsp. camponoti</name>
    <dbReference type="NCBI Taxonomy" id="1677852"/>
    <lineage>
        <taxon>Bacteria</taxon>
        <taxon>Bacillati</taxon>
        <taxon>Actinomycetota</taxon>
        <taxon>Actinomycetes</taxon>
        <taxon>Streptosporangiales</taxon>
        <taxon>Streptosporangiaceae</taxon>
        <taxon>Microbispora</taxon>
    </lineage>
</organism>
<dbReference type="SUPFAM" id="SSF46785">
    <property type="entry name" value="Winged helix' DNA-binding domain"/>
    <property type="match status" value="1"/>
</dbReference>
<dbReference type="Proteomes" id="UP000653231">
    <property type="component" value="Unassembled WGS sequence"/>
</dbReference>
<reference evidence="2 3" key="1">
    <citation type="submission" date="2020-09" db="EMBL/GenBank/DDBJ databases">
        <title>Actinomycete isolated from the Camponotus japonicus Mayr.</title>
        <authorList>
            <person name="Gong X."/>
        </authorList>
    </citation>
    <scope>NUCLEOTIDE SEQUENCE [LARGE SCALE GENOMIC DNA]</scope>
    <source>
        <strain evidence="2 3">2C-HV3</strain>
    </source>
</reference>